<proteinExistence type="predicted"/>
<dbReference type="Proteomes" id="UP000076962">
    <property type="component" value="Unassembled WGS sequence"/>
</dbReference>
<sequence length="77" mass="9041">MIMFSMTIPLIIEKSPFFVINPFPNTLRLTLRLLIIRKMITPLSCSDQILFRNQPHILNNRIHQTFNIIGRYDGLSI</sequence>
<name>A0A176S7H3_9GAMM</name>
<dbReference type="AlphaFoldDB" id="A0A176S7H3"/>
<evidence type="ECO:0000313" key="2">
    <source>
        <dbReference type="Proteomes" id="UP000076962"/>
    </source>
</evidence>
<protein>
    <submittedName>
        <fullName evidence="1">Uncharacterized protein</fullName>
    </submittedName>
</protein>
<dbReference type="EMBL" id="LUTY01000095">
    <property type="protein sequence ID" value="OAD23927.1"/>
    <property type="molecule type" value="Genomic_DNA"/>
</dbReference>
<gene>
    <name evidence="1" type="ORF">THIOM_000229</name>
</gene>
<comment type="caution">
    <text evidence="1">The sequence shown here is derived from an EMBL/GenBank/DDBJ whole genome shotgun (WGS) entry which is preliminary data.</text>
</comment>
<organism evidence="1 2">
    <name type="scientific">Candidatus Thiomargarita nelsonii</name>
    <dbReference type="NCBI Taxonomy" id="1003181"/>
    <lineage>
        <taxon>Bacteria</taxon>
        <taxon>Pseudomonadati</taxon>
        <taxon>Pseudomonadota</taxon>
        <taxon>Gammaproteobacteria</taxon>
        <taxon>Thiotrichales</taxon>
        <taxon>Thiotrichaceae</taxon>
        <taxon>Thiomargarita</taxon>
    </lineage>
</organism>
<accession>A0A176S7H3</accession>
<reference evidence="1 2" key="1">
    <citation type="submission" date="2016-05" db="EMBL/GenBank/DDBJ databases">
        <title>Single-cell genome of chain-forming Candidatus Thiomargarita nelsonii and comparison to other large sulfur-oxidizing bacteria.</title>
        <authorList>
            <person name="Winkel M."/>
            <person name="Salman V."/>
            <person name="Woyke T."/>
            <person name="Schulz-Vogt H."/>
            <person name="Richter M."/>
            <person name="Flood B."/>
            <person name="Bailey J."/>
            <person name="Amann R."/>
            <person name="Mussmann M."/>
        </authorList>
    </citation>
    <scope>NUCLEOTIDE SEQUENCE [LARGE SCALE GENOMIC DNA]</scope>
    <source>
        <strain evidence="1 2">THI036</strain>
    </source>
</reference>
<evidence type="ECO:0000313" key="1">
    <source>
        <dbReference type="EMBL" id="OAD23927.1"/>
    </source>
</evidence>
<keyword evidence="2" id="KW-1185">Reference proteome</keyword>